<organism evidence="4 5">
    <name type="scientific">Oceanospirillum multiglobuliferum</name>
    <dbReference type="NCBI Taxonomy" id="64969"/>
    <lineage>
        <taxon>Bacteria</taxon>
        <taxon>Pseudomonadati</taxon>
        <taxon>Pseudomonadota</taxon>
        <taxon>Gammaproteobacteria</taxon>
        <taxon>Oceanospirillales</taxon>
        <taxon>Oceanospirillaceae</taxon>
        <taxon>Oceanospirillum</taxon>
    </lineage>
</organism>
<feature type="domain" description="Rhodanese" evidence="3">
    <location>
        <begin position="17"/>
        <end position="105"/>
    </location>
</feature>
<dbReference type="NCBIfam" id="NF001195">
    <property type="entry name" value="PRK00162.1"/>
    <property type="match status" value="1"/>
</dbReference>
<evidence type="ECO:0000259" key="3">
    <source>
        <dbReference type="PROSITE" id="PS50206"/>
    </source>
</evidence>
<dbReference type="InterPro" id="IPR001763">
    <property type="entry name" value="Rhodanese-like_dom"/>
</dbReference>
<keyword evidence="2 4" id="KW-0808">Transferase</keyword>
<proteinExistence type="predicted"/>
<dbReference type="CDD" id="cd01444">
    <property type="entry name" value="GlpE_ST"/>
    <property type="match status" value="1"/>
</dbReference>
<evidence type="ECO:0000313" key="5">
    <source>
        <dbReference type="Proteomes" id="UP000191418"/>
    </source>
</evidence>
<reference evidence="4 5" key="1">
    <citation type="submission" date="2017-01" db="EMBL/GenBank/DDBJ databases">
        <title>Genome Sequencing of a Marine Spirillum, Oceanospirillum multiglobuliferum ATCC 33336, from Japan.</title>
        <authorList>
            <person name="Carney J.G."/>
            <person name="Trachtenberg A.M."/>
            <person name="Rheaume B.A."/>
            <person name="Linnane J.D."/>
            <person name="Pitts N.L."/>
            <person name="Mykles D.L."/>
            <person name="Maclea K.S."/>
        </authorList>
    </citation>
    <scope>NUCLEOTIDE SEQUENCE [LARGE SCALE GENOMIC DNA]</scope>
    <source>
        <strain evidence="4 5">ATCC 33336</strain>
    </source>
</reference>
<keyword evidence="1" id="KW-0963">Cytoplasm</keyword>
<gene>
    <name evidence="4" type="ORF">BTE48_08760</name>
</gene>
<comment type="caution">
    <text evidence="4">The sequence shown here is derived from an EMBL/GenBank/DDBJ whole genome shotgun (WGS) entry which is preliminary data.</text>
</comment>
<dbReference type="SUPFAM" id="SSF52821">
    <property type="entry name" value="Rhodanese/Cell cycle control phosphatase"/>
    <property type="match status" value="1"/>
</dbReference>
<name>A0A1T4Q0Z8_9GAMM</name>
<dbReference type="InterPro" id="IPR036873">
    <property type="entry name" value="Rhodanese-like_dom_sf"/>
</dbReference>
<evidence type="ECO:0000256" key="1">
    <source>
        <dbReference type="ARBA" id="ARBA00022490"/>
    </source>
</evidence>
<dbReference type="AlphaFoldDB" id="A0A1T4Q0Z8"/>
<accession>A0A1T4Q0Z8</accession>
<dbReference type="PROSITE" id="PS50206">
    <property type="entry name" value="RHODANESE_3"/>
    <property type="match status" value="1"/>
</dbReference>
<dbReference type="InterPro" id="IPR023695">
    <property type="entry name" value="Thiosulf_sulfurTrfase"/>
</dbReference>
<dbReference type="PANTHER" id="PTHR43031">
    <property type="entry name" value="FAD-DEPENDENT OXIDOREDUCTASE"/>
    <property type="match status" value="1"/>
</dbReference>
<dbReference type="Proteomes" id="UP000191418">
    <property type="component" value="Unassembled WGS sequence"/>
</dbReference>
<dbReference type="PANTHER" id="PTHR43031:SF6">
    <property type="entry name" value="THIOSULFATE SULFURTRANSFERASE GLPE"/>
    <property type="match status" value="1"/>
</dbReference>
<dbReference type="InterPro" id="IPR050229">
    <property type="entry name" value="GlpE_sulfurtransferase"/>
</dbReference>
<dbReference type="GO" id="GO:0005737">
    <property type="term" value="C:cytoplasm"/>
    <property type="evidence" value="ECO:0007669"/>
    <property type="project" value="InterPro"/>
</dbReference>
<keyword evidence="5" id="KW-1185">Reference proteome</keyword>
<dbReference type="STRING" id="64969.SAMN02745127_01707"/>
<dbReference type="Pfam" id="PF00581">
    <property type="entry name" value="Rhodanese"/>
    <property type="match status" value="1"/>
</dbReference>
<dbReference type="EMBL" id="MTSM01000009">
    <property type="protein sequence ID" value="OPX55469.1"/>
    <property type="molecule type" value="Genomic_DNA"/>
</dbReference>
<dbReference type="GO" id="GO:0004792">
    <property type="term" value="F:thiosulfate-cyanide sulfurtransferase activity"/>
    <property type="evidence" value="ECO:0007669"/>
    <property type="project" value="InterPro"/>
</dbReference>
<evidence type="ECO:0000256" key="2">
    <source>
        <dbReference type="ARBA" id="ARBA00022679"/>
    </source>
</evidence>
<dbReference type="Gene3D" id="3.40.250.10">
    <property type="entry name" value="Rhodanese-like domain"/>
    <property type="match status" value="1"/>
</dbReference>
<evidence type="ECO:0000313" key="4">
    <source>
        <dbReference type="EMBL" id="OPX55469.1"/>
    </source>
</evidence>
<dbReference type="SMART" id="SM00450">
    <property type="entry name" value="RHOD"/>
    <property type="match status" value="1"/>
</dbReference>
<sequence>MRFQFMTPQTLGEKIAADQQPVVVDIRDGNSFAAGRIKDSTALDNSNVQQFIEQTPKDAPVVVCCYHGNSSQSAAQFLVDQGFSEVYSLQGGYEMWKIAFPQYCES</sequence>
<dbReference type="OrthoDB" id="9811849at2"/>
<protein>
    <submittedName>
        <fullName evidence="4">Thiosulfate sulfurtransferase</fullName>
    </submittedName>
</protein>
<dbReference type="RefSeq" id="WP_078745308.1">
    <property type="nucleotide sequence ID" value="NZ_FUXG01000010.1"/>
</dbReference>